<reference evidence="9" key="1">
    <citation type="submission" date="2021-03" db="EMBL/GenBank/DDBJ databases">
        <title>Comparative Genomics and Metabolomics in the genus Turicibacter.</title>
        <authorList>
            <person name="Maki J."/>
            <person name="Looft T."/>
        </authorList>
    </citation>
    <scope>NUCLEOTIDE SEQUENCE</scope>
    <source>
        <strain evidence="9">ISU324</strain>
    </source>
</reference>
<evidence type="ECO:0000313" key="9">
    <source>
        <dbReference type="EMBL" id="UUF09443.1"/>
    </source>
</evidence>
<dbReference type="Pfam" id="PF01040">
    <property type="entry name" value="UbiA"/>
    <property type="match status" value="1"/>
</dbReference>
<evidence type="ECO:0000256" key="8">
    <source>
        <dbReference type="SAM" id="Phobius"/>
    </source>
</evidence>
<feature type="transmembrane region" description="Helical" evidence="8">
    <location>
        <begin position="20"/>
        <end position="37"/>
    </location>
</feature>
<organism evidence="9 10">
    <name type="scientific">Turicibacter bilis</name>
    <dbReference type="NCBI Taxonomy" id="2735723"/>
    <lineage>
        <taxon>Bacteria</taxon>
        <taxon>Bacillati</taxon>
        <taxon>Bacillota</taxon>
        <taxon>Erysipelotrichia</taxon>
        <taxon>Erysipelotrichales</taxon>
        <taxon>Turicibacteraceae</taxon>
        <taxon>Turicibacter</taxon>
    </lineage>
</organism>
<evidence type="ECO:0000256" key="1">
    <source>
        <dbReference type="ARBA" id="ARBA00004141"/>
    </source>
</evidence>
<keyword evidence="5 8" id="KW-0812">Transmembrane</keyword>
<feature type="transmembrane region" description="Helical" evidence="8">
    <location>
        <begin position="153"/>
        <end position="171"/>
    </location>
</feature>
<dbReference type="RefSeq" id="WP_055243908.1">
    <property type="nucleotide sequence ID" value="NZ_CP071250.1"/>
</dbReference>
<evidence type="ECO:0000256" key="7">
    <source>
        <dbReference type="ARBA" id="ARBA00023136"/>
    </source>
</evidence>
<dbReference type="Gene3D" id="1.10.357.140">
    <property type="entry name" value="UbiA prenyltransferase"/>
    <property type="match status" value="1"/>
</dbReference>
<evidence type="ECO:0000256" key="5">
    <source>
        <dbReference type="ARBA" id="ARBA00022692"/>
    </source>
</evidence>
<evidence type="ECO:0000256" key="2">
    <source>
        <dbReference type="ARBA" id="ARBA00004863"/>
    </source>
</evidence>
<dbReference type="GO" id="GO:0009234">
    <property type="term" value="P:menaquinone biosynthetic process"/>
    <property type="evidence" value="ECO:0007669"/>
    <property type="project" value="UniProtKB-KW"/>
</dbReference>
<proteinExistence type="predicted"/>
<keyword evidence="3" id="KW-0474">Menaquinone biosynthesis</keyword>
<feature type="transmembrane region" description="Helical" evidence="8">
    <location>
        <begin position="43"/>
        <end position="61"/>
    </location>
</feature>
<feature type="transmembrane region" description="Helical" evidence="8">
    <location>
        <begin position="289"/>
        <end position="308"/>
    </location>
</feature>
<dbReference type="GO" id="GO:0042371">
    <property type="term" value="P:vitamin K biosynthetic process"/>
    <property type="evidence" value="ECO:0007669"/>
    <property type="project" value="TreeGrafter"/>
</dbReference>
<dbReference type="PANTHER" id="PTHR13929">
    <property type="entry name" value="1,4-DIHYDROXY-2-NAPHTHOATE OCTAPRENYLTRANSFERASE"/>
    <property type="match status" value="1"/>
</dbReference>
<dbReference type="Proteomes" id="UP001058072">
    <property type="component" value="Chromosome"/>
</dbReference>
<dbReference type="InterPro" id="IPR044878">
    <property type="entry name" value="UbiA_sf"/>
</dbReference>
<dbReference type="InterPro" id="IPR000537">
    <property type="entry name" value="UbiA_prenyltransferase"/>
</dbReference>
<dbReference type="GO" id="GO:0004659">
    <property type="term" value="F:prenyltransferase activity"/>
    <property type="evidence" value="ECO:0007669"/>
    <property type="project" value="InterPro"/>
</dbReference>
<evidence type="ECO:0000313" key="10">
    <source>
        <dbReference type="Proteomes" id="UP001058072"/>
    </source>
</evidence>
<dbReference type="AlphaFoldDB" id="A0A9Q9CT80"/>
<protein>
    <submittedName>
        <fullName evidence="9">Prenyltransferase</fullName>
    </submittedName>
</protein>
<feature type="transmembrane region" description="Helical" evidence="8">
    <location>
        <begin position="98"/>
        <end position="118"/>
    </location>
</feature>
<dbReference type="GO" id="GO:0016020">
    <property type="term" value="C:membrane"/>
    <property type="evidence" value="ECO:0007669"/>
    <property type="project" value="UniProtKB-SubCell"/>
</dbReference>
<accession>A0A9Q9CT80</accession>
<feature type="transmembrane region" description="Helical" evidence="8">
    <location>
        <begin position="229"/>
        <end position="260"/>
    </location>
</feature>
<comment type="subcellular location">
    <subcellularLocation>
        <location evidence="1">Membrane</location>
        <topology evidence="1">Multi-pass membrane protein</topology>
    </subcellularLocation>
</comment>
<dbReference type="InterPro" id="IPR026046">
    <property type="entry name" value="UBIAD1"/>
</dbReference>
<keyword evidence="7 8" id="KW-0472">Membrane</keyword>
<comment type="pathway">
    <text evidence="2">Quinol/quinone metabolism; menaquinone biosynthesis.</text>
</comment>
<sequence>MKNKSFFERAYTVMEIRTGFATGLPVLSGGLFGAYLAGHLKLIPLLLMFVTGFCLNIVANVSNEIRAYLKNEENENTFTHHAGSEGLVRGDATFKDSIIVLLFFLGISGLSGITLVLITNNFNILAIGILSVIAAVCYSLGPKPYIVYPVGELVSGLFVGAISTIVSAYLQTDVLNAPIIIYSIIPMIMTIFLMSTNNTSDYEKDKGTRTTLPHVIGFRNSIKIIIPEALIMIAAWLSLYAMGSITLLMLVTGFLIFYYYGYVRWYKDYYQIKEHYPTMGRDWGPRPLLLIYSFNIILGLEFFAYLLLQ</sequence>
<dbReference type="PANTHER" id="PTHR13929:SF0">
    <property type="entry name" value="UBIA PRENYLTRANSFERASE DOMAIN-CONTAINING PROTEIN 1"/>
    <property type="match status" value="1"/>
</dbReference>
<dbReference type="EMBL" id="CP071250">
    <property type="protein sequence ID" value="UUF09443.1"/>
    <property type="molecule type" value="Genomic_DNA"/>
</dbReference>
<evidence type="ECO:0000256" key="3">
    <source>
        <dbReference type="ARBA" id="ARBA00022428"/>
    </source>
</evidence>
<feature type="transmembrane region" description="Helical" evidence="8">
    <location>
        <begin position="177"/>
        <end position="196"/>
    </location>
</feature>
<keyword evidence="4" id="KW-0808">Transferase</keyword>
<keyword evidence="6 8" id="KW-1133">Transmembrane helix</keyword>
<name>A0A9Q9CT80_9FIRM</name>
<dbReference type="CDD" id="cd13962">
    <property type="entry name" value="PT_UbiA_UBIAD1"/>
    <property type="match status" value="1"/>
</dbReference>
<evidence type="ECO:0000256" key="4">
    <source>
        <dbReference type="ARBA" id="ARBA00022679"/>
    </source>
</evidence>
<gene>
    <name evidence="9" type="ORF">J0J70_05690</name>
</gene>
<evidence type="ECO:0000256" key="6">
    <source>
        <dbReference type="ARBA" id="ARBA00022989"/>
    </source>
</evidence>
<feature type="transmembrane region" description="Helical" evidence="8">
    <location>
        <begin position="124"/>
        <end position="141"/>
    </location>
</feature>